<dbReference type="PANTHER" id="PTHR43806:SF11">
    <property type="entry name" value="CEREVISIN-RELATED"/>
    <property type="match status" value="1"/>
</dbReference>
<protein>
    <submittedName>
        <fullName evidence="6">Serine protease, subtilisin family</fullName>
    </submittedName>
</protein>
<dbReference type="InterPro" id="IPR050131">
    <property type="entry name" value="Peptidase_S8_subtilisin-like"/>
</dbReference>
<dbReference type="Gene3D" id="3.40.50.200">
    <property type="entry name" value="Peptidase S8/S53 domain"/>
    <property type="match status" value="1"/>
</dbReference>
<evidence type="ECO:0000256" key="2">
    <source>
        <dbReference type="ARBA" id="ARBA00022670"/>
    </source>
</evidence>
<dbReference type="PANTHER" id="PTHR43806">
    <property type="entry name" value="PEPTIDASE S8"/>
    <property type="match status" value="1"/>
</dbReference>
<keyword evidence="4" id="KW-0720">Serine protease</keyword>
<dbReference type="GO" id="GO:0006508">
    <property type="term" value="P:proteolysis"/>
    <property type="evidence" value="ECO:0007669"/>
    <property type="project" value="UniProtKB-KW"/>
</dbReference>
<evidence type="ECO:0000313" key="6">
    <source>
        <dbReference type="EMBL" id="SDM36591.1"/>
    </source>
</evidence>
<dbReference type="Pfam" id="PF00082">
    <property type="entry name" value="Peptidase_S8"/>
    <property type="match status" value="1"/>
</dbReference>
<accession>A0A1G9SMC4</accession>
<keyword evidence="2 6" id="KW-0645">Protease</keyword>
<comment type="similarity">
    <text evidence="1">Belongs to the peptidase S8 family.</text>
</comment>
<dbReference type="PRINTS" id="PR00723">
    <property type="entry name" value="SUBTILISIN"/>
</dbReference>
<dbReference type="OrthoDB" id="9792152at2"/>
<sequence length="739" mass="80519">MANEKSNLQVNLVNDEILTTNSSIEITTTPNADVDSVIRSIGVRGIDGKVSPTRKKGLFIWSAEKGLPAGQHILVIQPIVNSKSQKLSESLEIPFTVVATNAEVDNNLLIGSFVRLKLVENGVERLSNDKIPNTEYFEFYKATDRKSGKPISFEIDHKGKRVDGEKILEDHRKKLDSKFGKIHPTLFSLINSKKPPKTVLIDIWYEVEEPEASPSDRTQNECDQESVKKRADQLRKKMYERSVKFSKSLEGKVKVVKVDRSAPLVTAVVETAAIRELASNKEVAGLLLRETEGIEDLGNSMAIAGSDVVQSNGEDGSGVKVAVWESGPSDTSNLVISDEFKNNPTTSNHSQNVHAIIRNNESGTPNGHAPGCSLYSANDKDRDALTWAVEDKECTVINQSFHRSSEPGSGALSGDDIYGDYLAVRYPYPLIVHAAGNFWNGDVDNINPPSSEFVNHKGYNTISVGNHNDSASAMSTDSVFRNPSSSHGDRELPEICANGTGVTADGITMGGTSMASPAVVGVSALIQGTNTILKHWPEGCRAILLASATKNITGSTWWQDVSNGVDALDGAGAVNAVEGTNVARNRKSANNAPSRRGWDVGLLSSSNFGNDKLSTFEYKISVPNYFFGPRKVKVALAWTSKASKTSILFWSWYMSQLTVDLDLIIYDENGAQVGYSGSWDNSYEIAEFTGQPGKTYTIKIRRWSGTNSTWFGIAWTVTGGFSIALTSELFQVNRFVGNL</sequence>
<dbReference type="InterPro" id="IPR000209">
    <property type="entry name" value="Peptidase_S8/S53_dom"/>
</dbReference>
<proteinExistence type="inferred from homology"/>
<gene>
    <name evidence="6" type="ORF">SAMN04488514_10825</name>
</gene>
<name>A0A1G9SMC4_9FLAO</name>
<evidence type="ECO:0000256" key="1">
    <source>
        <dbReference type="ARBA" id="ARBA00011073"/>
    </source>
</evidence>
<evidence type="ECO:0000313" key="7">
    <source>
        <dbReference type="Proteomes" id="UP000199440"/>
    </source>
</evidence>
<feature type="domain" description="Peptidase S8/S53" evidence="5">
    <location>
        <begin position="338"/>
        <end position="553"/>
    </location>
</feature>
<dbReference type="InterPro" id="IPR023828">
    <property type="entry name" value="Peptidase_S8_Ser-AS"/>
</dbReference>
<dbReference type="AlphaFoldDB" id="A0A1G9SMC4"/>
<evidence type="ECO:0000256" key="4">
    <source>
        <dbReference type="ARBA" id="ARBA00022825"/>
    </source>
</evidence>
<dbReference type="STRING" id="192904.SAMN04488514_10825"/>
<dbReference type="InterPro" id="IPR036852">
    <property type="entry name" value="Peptidase_S8/S53_dom_sf"/>
</dbReference>
<dbReference type="PROSITE" id="PS00138">
    <property type="entry name" value="SUBTILASE_SER"/>
    <property type="match status" value="1"/>
</dbReference>
<dbReference type="EMBL" id="FNGV01000008">
    <property type="protein sequence ID" value="SDM36591.1"/>
    <property type="molecule type" value="Genomic_DNA"/>
</dbReference>
<dbReference type="Gene3D" id="2.60.120.380">
    <property type="match status" value="1"/>
</dbReference>
<evidence type="ECO:0000256" key="3">
    <source>
        <dbReference type="ARBA" id="ARBA00022801"/>
    </source>
</evidence>
<keyword evidence="7" id="KW-1185">Reference proteome</keyword>
<dbReference type="SUPFAM" id="SSF52743">
    <property type="entry name" value="Subtilisin-like"/>
    <property type="match status" value="1"/>
</dbReference>
<dbReference type="GO" id="GO:0004252">
    <property type="term" value="F:serine-type endopeptidase activity"/>
    <property type="evidence" value="ECO:0007669"/>
    <property type="project" value="InterPro"/>
</dbReference>
<dbReference type="InterPro" id="IPR015500">
    <property type="entry name" value="Peptidase_S8_subtilisin-rel"/>
</dbReference>
<dbReference type="RefSeq" id="WP_089891273.1">
    <property type="nucleotide sequence ID" value="NZ_FNGV01000008.1"/>
</dbReference>
<keyword evidence="3" id="KW-0378">Hydrolase</keyword>
<dbReference type="Proteomes" id="UP000199440">
    <property type="component" value="Unassembled WGS sequence"/>
</dbReference>
<organism evidence="6 7">
    <name type="scientific">Kriegella aquimaris</name>
    <dbReference type="NCBI Taxonomy" id="192904"/>
    <lineage>
        <taxon>Bacteria</taxon>
        <taxon>Pseudomonadati</taxon>
        <taxon>Bacteroidota</taxon>
        <taxon>Flavobacteriia</taxon>
        <taxon>Flavobacteriales</taxon>
        <taxon>Flavobacteriaceae</taxon>
        <taxon>Kriegella</taxon>
    </lineage>
</organism>
<evidence type="ECO:0000259" key="5">
    <source>
        <dbReference type="Pfam" id="PF00082"/>
    </source>
</evidence>
<reference evidence="7" key="1">
    <citation type="submission" date="2016-10" db="EMBL/GenBank/DDBJ databases">
        <authorList>
            <person name="Varghese N."/>
            <person name="Submissions S."/>
        </authorList>
    </citation>
    <scope>NUCLEOTIDE SEQUENCE [LARGE SCALE GENOMIC DNA]</scope>
    <source>
        <strain evidence="7">DSM 19886</strain>
    </source>
</reference>